<dbReference type="PANTHER" id="PTHR18964:SF173">
    <property type="entry name" value="GLUCOKINASE"/>
    <property type="match status" value="1"/>
</dbReference>
<dbReference type="Proteomes" id="UP000823823">
    <property type="component" value="Unassembled WGS sequence"/>
</dbReference>
<organism evidence="3 4">
    <name type="scientific">Candidatus Brachybacterium merdavium</name>
    <dbReference type="NCBI Taxonomy" id="2838513"/>
    <lineage>
        <taxon>Bacteria</taxon>
        <taxon>Bacillati</taxon>
        <taxon>Actinomycetota</taxon>
        <taxon>Actinomycetes</taxon>
        <taxon>Micrococcales</taxon>
        <taxon>Dermabacteraceae</taxon>
        <taxon>Brachybacterium</taxon>
    </lineage>
</organism>
<dbReference type="Pfam" id="PF00480">
    <property type="entry name" value="ROK"/>
    <property type="match status" value="1"/>
</dbReference>
<reference evidence="3" key="1">
    <citation type="journal article" date="2021" name="PeerJ">
        <title>Extensive microbial diversity within the chicken gut microbiome revealed by metagenomics and culture.</title>
        <authorList>
            <person name="Gilroy R."/>
            <person name="Ravi A."/>
            <person name="Getino M."/>
            <person name="Pursley I."/>
            <person name="Horton D.L."/>
            <person name="Alikhan N.F."/>
            <person name="Baker D."/>
            <person name="Gharbi K."/>
            <person name="Hall N."/>
            <person name="Watson M."/>
            <person name="Adriaenssens E.M."/>
            <person name="Foster-Nyarko E."/>
            <person name="Jarju S."/>
            <person name="Secka A."/>
            <person name="Antonio M."/>
            <person name="Oren A."/>
            <person name="Chaudhuri R.R."/>
            <person name="La Ragione R."/>
            <person name="Hildebrand F."/>
            <person name="Pallen M.J."/>
        </authorList>
    </citation>
    <scope>NUCLEOTIDE SEQUENCE</scope>
    <source>
        <strain evidence="3">ChiHjej13B12-24818</strain>
    </source>
</reference>
<dbReference type="AlphaFoldDB" id="A0A9D2LFT7"/>
<dbReference type="Gene3D" id="1.10.10.10">
    <property type="entry name" value="Winged helix-like DNA-binding domain superfamily/Winged helix DNA-binding domain"/>
    <property type="match status" value="1"/>
</dbReference>
<dbReference type="Pfam" id="PF13412">
    <property type="entry name" value="HTH_24"/>
    <property type="match status" value="1"/>
</dbReference>
<gene>
    <name evidence="3" type="ORF">H9786_13420</name>
</gene>
<name>A0A9D2LFT7_9MICO</name>
<dbReference type="SUPFAM" id="SSF53067">
    <property type="entry name" value="Actin-like ATPase domain"/>
    <property type="match status" value="1"/>
</dbReference>
<evidence type="ECO:0000256" key="1">
    <source>
        <dbReference type="ARBA" id="ARBA00006479"/>
    </source>
</evidence>
<dbReference type="CDD" id="cd00090">
    <property type="entry name" value="HTH_ARSR"/>
    <property type="match status" value="1"/>
</dbReference>
<dbReference type="InterPro" id="IPR036388">
    <property type="entry name" value="WH-like_DNA-bd_sf"/>
</dbReference>
<protein>
    <submittedName>
        <fullName evidence="3">ROK family transcriptional regulator</fullName>
    </submittedName>
</protein>
<sequence>MTATGERRASATDAAILELVRRRSETSRVEIARELGVTPATVTYAVKRLLAAELLVESGFASSRGGKRAALLRLNDQARWAIGCTIDTDRLSLVGVDMSGALRSRIALPLPAAADATEVSAALDRALSMIDPHPDARSSTGIGFAIPYGLGVDGHRLLREIAVDLDIPSITASAPTCAALGSSWSGEQPESGLCATVHMDAGLGLSILQDGRPLQPTTGNGATLDHVVIDPDGPVCECGGSGCLHQYASTRAILRSAQQADGLAQDLGLALTPASRSSDTVLIALAAARGEPRAREVFQGAVTALAQAVWSAISALGIEAIVMSGPAVQAAPVLVGQTMDRLLSGRARNLGMEISVSVSQVQPHPCGVGAAVLALQTFMTPGRASRSGAAGADAGADAGVDTARAFPPP</sequence>
<dbReference type="EMBL" id="DWZH01000103">
    <property type="protein sequence ID" value="HJB11500.1"/>
    <property type="molecule type" value="Genomic_DNA"/>
</dbReference>
<proteinExistence type="inferred from homology"/>
<evidence type="ECO:0000256" key="2">
    <source>
        <dbReference type="SAM" id="MobiDB-lite"/>
    </source>
</evidence>
<evidence type="ECO:0000313" key="3">
    <source>
        <dbReference type="EMBL" id="HJB11500.1"/>
    </source>
</evidence>
<evidence type="ECO:0000313" key="4">
    <source>
        <dbReference type="Proteomes" id="UP000823823"/>
    </source>
</evidence>
<dbReference type="InterPro" id="IPR000600">
    <property type="entry name" value="ROK"/>
</dbReference>
<feature type="region of interest" description="Disordered" evidence="2">
    <location>
        <begin position="386"/>
        <end position="409"/>
    </location>
</feature>
<dbReference type="InterPro" id="IPR043129">
    <property type="entry name" value="ATPase_NBD"/>
</dbReference>
<accession>A0A9D2LFT7</accession>
<dbReference type="PANTHER" id="PTHR18964">
    <property type="entry name" value="ROK (REPRESSOR, ORF, KINASE) FAMILY"/>
    <property type="match status" value="1"/>
</dbReference>
<comment type="similarity">
    <text evidence="1">Belongs to the ROK (NagC/XylR) family.</text>
</comment>
<comment type="caution">
    <text evidence="3">The sequence shown here is derived from an EMBL/GenBank/DDBJ whole genome shotgun (WGS) entry which is preliminary data.</text>
</comment>
<dbReference type="SUPFAM" id="SSF46785">
    <property type="entry name" value="Winged helix' DNA-binding domain"/>
    <property type="match status" value="1"/>
</dbReference>
<dbReference type="InterPro" id="IPR036390">
    <property type="entry name" value="WH_DNA-bd_sf"/>
</dbReference>
<dbReference type="Gene3D" id="3.30.420.40">
    <property type="match status" value="2"/>
</dbReference>
<dbReference type="InterPro" id="IPR011991">
    <property type="entry name" value="ArsR-like_HTH"/>
</dbReference>
<reference evidence="3" key="2">
    <citation type="submission" date="2021-04" db="EMBL/GenBank/DDBJ databases">
        <authorList>
            <person name="Gilroy R."/>
        </authorList>
    </citation>
    <scope>NUCLEOTIDE SEQUENCE</scope>
    <source>
        <strain evidence="3">ChiHjej13B12-24818</strain>
    </source>
</reference>